<dbReference type="GO" id="GO:0000712">
    <property type="term" value="P:resolution of meiotic recombination intermediates"/>
    <property type="evidence" value="ECO:0007669"/>
    <property type="project" value="TreeGrafter"/>
</dbReference>
<keyword evidence="1" id="KW-0227">DNA damage</keyword>
<dbReference type="GO" id="GO:0000014">
    <property type="term" value="F:single-stranded DNA endodeoxyribonuclease activity"/>
    <property type="evidence" value="ECO:0007669"/>
    <property type="project" value="TreeGrafter"/>
</dbReference>
<dbReference type="GO" id="GO:0000724">
    <property type="term" value="P:double-strand break repair via homologous recombination"/>
    <property type="evidence" value="ECO:0007669"/>
    <property type="project" value="TreeGrafter"/>
</dbReference>
<dbReference type="EMBL" id="JAGFBR010000330">
    <property type="protein sequence ID" value="KAH0445910.1"/>
    <property type="molecule type" value="Genomic_DNA"/>
</dbReference>
<dbReference type="AlphaFoldDB" id="A0AAV7FQN6"/>
<dbReference type="GO" id="GO:0000110">
    <property type="term" value="C:nucleotide-excision repair factor 1 complex"/>
    <property type="evidence" value="ECO:0007669"/>
    <property type="project" value="TreeGrafter"/>
</dbReference>
<sequence>MATQTPEPSASLAAGNGTDGVASSEVGSLASLMHLLPFQRHIIHSLIPGPDGEGTLVSAQERNGGKSNGSRETTVLDSDADDPDALIVMARGLGLRTIVASMLRLYDGPSHLVVVVNASTEEERGLREELTTMGVRKPGLRCVGHETNAKQRREQYLSGGLFSVTSRILVVDILQDIIPTELITGIVVMHAERISPTCVESFIARLYRDKNQDGF</sequence>
<accession>A0AAV7FQN6</accession>
<dbReference type="GO" id="GO:0003697">
    <property type="term" value="F:single-stranded DNA binding"/>
    <property type="evidence" value="ECO:0007669"/>
    <property type="project" value="TreeGrafter"/>
</dbReference>
<dbReference type="Proteomes" id="UP000775213">
    <property type="component" value="Unassembled WGS sequence"/>
</dbReference>
<keyword evidence="2" id="KW-0378">Hydrolase</keyword>
<evidence type="ECO:0000256" key="3">
    <source>
        <dbReference type="ARBA" id="ARBA00023204"/>
    </source>
</evidence>
<comment type="caution">
    <text evidence="5">The sequence shown here is derived from an EMBL/GenBank/DDBJ whole genome shotgun (WGS) entry which is preliminary data.</text>
</comment>
<keyword evidence="3" id="KW-0234">DNA repair</keyword>
<evidence type="ECO:0000313" key="5">
    <source>
        <dbReference type="EMBL" id="KAH0445910.1"/>
    </source>
</evidence>
<name>A0AAV7FQN6_DENCH</name>
<evidence type="ECO:0000256" key="2">
    <source>
        <dbReference type="ARBA" id="ARBA00022801"/>
    </source>
</evidence>
<evidence type="ECO:0000313" key="6">
    <source>
        <dbReference type="Proteomes" id="UP000775213"/>
    </source>
</evidence>
<protein>
    <submittedName>
        <fullName evidence="5">Uncharacterized protein</fullName>
    </submittedName>
</protein>
<feature type="region of interest" description="Disordered" evidence="4">
    <location>
        <begin position="1"/>
        <end position="20"/>
    </location>
</feature>
<evidence type="ECO:0000256" key="4">
    <source>
        <dbReference type="SAM" id="MobiDB-lite"/>
    </source>
</evidence>
<dbReference type="PANTHER" id="PTHR10150:SF0">
    <property type="entry name" value="DNA REPAIR ENDONUCLEASE XPF"/>
    <property type="match status" value="1"/>
</dbReference>
<proteinExistence type="predicted"/>
<organism evidence="5 6">
    <name type="scientific">Dendrobium chrysotoxum</name>
    <name type="common">Orchid</name>
    <dbReference type="NCBI Taxonomy" id="161865"/>
    <lineage>
        <taxon>Eukaryota</taxon>
        <taxon>Viridiplantae</taxon>
        <taxon>Streptophyta</taxon>
        <taxon>Embryophyta</taxon>
        <taxon>Tracheophyta</taxon>
        <taxon>Spermatophyta</taxon>
        <taxon>Magnoliopsida</taxon>
        <taxon>Liliopsida</taxon>
        <taxon>Asparagales</taxon>
        <taxon>Orchidaceae</taxon>
        <taxon>Epidendroideae</taxon>
        <taxon>Malaxideae</taxon>
        <taxon>Dendrobiinae</taxon>
        <taxon>Dendrobium</taxon>
    </lineage>
</organism>
<dbReference type="GO" id="GO:1901255">
    <property type="term" value="P:nucleotide-excision repair involved in interstrand cross-link repair"/>
    <property type="evidence" value="ECO:0007669"/>
    <property type="project" value="TreeGrafter"/>
</dbReference>
<feature type="region of interest" description="Disordered" evidence="4">
    <location>
        <begin position="53"/>
        <end position="78"/>
    </location>
</feature>
<evidence type="ECO:0000256" key="1">
    <source>
        <dbReference type="ARBA" id="ARBA00022763"/>
    </source>
</evidence>
<reference evidence="5 6" key="1">
    <citation type="journal article" date="2021" name="Hortic Res">
        <title>Chromosome-scale assembly of the Dendrobium chrysotoxum genome enhances the understanding of orchid evolution.</title>
        <authorList>
            <person name="Zhang Y."/>
            <person name="Zhang G.Q."/>
            <person name="Zhang D."/>
            <person name="Liu X.D."/>
            <person name="Xu X.Y."/>
            <person name="Sun W.H."/>
            <person name="Yu X."/>
            <person name="Zhu X."/>
            <person name="Wang Z.W."/>
            <person name="Zhao X."/>
            <person name="Zhong W.Y."/>
            <person name="Chen H."/>
            <person name="Yin W.L."/>
            <person name="Huang T."/>
            <person name="Niu S.C."/>
            <person name="Liu Z.J."/>
        </authorList>
    </citation>
    <scope>NUCLEOTIDE SEQUENCE [LARGE SCALE GENOMIC DNA]</scope>
    <source>
        <strain evidence="5">Lindl</strain>
    </source>
</reference>
<keyword evidence="6" id="KW-1185">Reference proteome</keyword>
<dbReference type="GO" id="GO:0003684">
    <property type="term" value="F:damaged DNA binding"/>
    <property type="evidence" value="ECO:0007669"/>
    <property type="project" value="TreeGrafter"/>
</dbReference>
<gene>
    <name evidence="5" type="ORF">IEQ34_025254</name>
</gene>
<dbReference type="PANTHER" id="PTHR10150">
    <property type="entry name" value="DNA REPAIR ENDONUCLEASE XPF"/>
    <property type="match status" value="1"/>
</dbReference>